<accession>A0AAE0GH89</accession>
<comment type="caution">
    <text evidence="4">The sequence shown here is derived from an EMBL/GenBank/DDBJ whole genome shotgun (WGS) entry which is preliminary data.</text>
</comment>
<dbReference type="AlphaFoldDB" id="A0AAE0GH89"/>
<feature type="domain" description="RRM" evidence="3">
    <location>
        <begin position="219"/>
        <end position="292"/>
    </location>
</feature>
<reference evidence="4 5" key="1">
    <citation type="journal article" date="2015" name="Genome Biol. Evol.">
        <title>Comparative Genomics of a Bacterivorous Green Alga Reveals Evolutionary Causalities and Consequences of Phago-Mixotrophic Mode of Nutrition.</title>
        <authorList>
            <person name="Burns J.A."/>
            <person name="Paasch A."/>
            <person name="Narechania A."/>
            <person name="Kim E."/>
        </authorList>
    </citation>
    <scope>NUCLEOTIDE SEQUENCE [LARGE SCALE GENOMIC DNA]</scope>
    <source>
        <strain evidence="4 5">PLY_AMNH</strain>
    </source>
</reference>
<dbReference type="PANTHER" id="PTHR32343:SF22">
    <property type="entry name" value="LD29830P"/>
    <property type="match status" value="1"/>
</dbReference>
<keyword evidence="1" id="KW-0694">RNA-binding</keyword>
<feature type="region of interest" description="Disordered" evidence="2">
    <location>
        <begin position="14"/>
        <end position="99"/>
    </location>
</feature>
<feature type="domain" description="RRM" evidence="3">
    <location>
        <begin position="122"/>
        <end position="197"/>
    </location>
</feature>
<dbReference type="EMBL" id="LGRX02005561">
    <property type="protein sequence ID" value="KAK3278204.1"/>
    <property type="molecule type" value="Genomic_DNA"/>
</dbReference>
<dbReference type="Proteomes" id="UP001190700">
    <property type="component" value="Unassembled WGS sequence"/>
</dbReference>
<evidence type="ECO:0000256" key="2">
    <source>
        <dbReference type="SAM" id="MobiDB-lite"/>
    </source>
</evidence>
<dbReference type="Gene3D" id="3.30.70.330">
    <property type="match status" value="2"/>
</dbReference>
<evidence type="ECO:0000259" key="3">
    <source>
        <dbReference type="PROSITE" id="PS50102"/>
    </source>
</evidence>
<feature type="compositionally biased region" description="Polar residues" evidence="2">
    <location>
        <begin position="74"/>
        <end position="91"/>
    </location>
</feature>
<protein>
    <submittedName>
        <fullName evidence="4">Poly(A) RNA polymerase cid13</fullName>
    </submittedName>
</protein>
<sequence>MIYTTCWTVDEMGQLHPTSAEPSGPVTRDHTSGDMAGVARSSPGRGTWGARAATEPRSSGGAHKNGERKGAGATSPQNQQGPRSEARTASSRGAVKTGSWWRSGGAVRERWRAQRQSDSTKRTVYVCDIGQEATEEQLAYLFANCGQVIDCRICGDPRSNMRFAFVEFASNEGADKALCLSEVMLGWHILKVFPSKTPIIPVNPSFLPKTDTEREMCERTVYVTHIDKAVAVSTVRQFFEETCGEVLKLRILGDTRHPTQIAFVEFLCSESANAALGCSGTVIGANSYALPN</sequence>
<dbReference type="InterPro" id="IPR035979">
    <property type="entry name" value="RBD_domain_sf"/>
</dbReference>
<dbReference type="GO" id="GO:0003723">
    <property type="term" value="F:RNA binding"/>
    <property type="evidence" value="ECO:0007669"/>
    <property type="project" value="UniProtKB-UniRule"/>
</dbReference>
<dbReference type="Pfam" id="PF00076">
    <property type="entry name" value="RRM_1"/>
    <property type="match status" value="2"/>
</dbReference>
<dbReference type="PROSITE" id="PS50102">
    <property type="entry name" value="RRM"/>
    <property type="match status" value="2"/>
</dbReference>
<dbReference type="SMART" id="SM00360">
    <property type="entry name" value="RRM"/>
    <property type="match status" value="2"/>
</dbReference>
<evidence type="ECO:0000313" key="4">
    <source>
        <dbReference type="EMBL" id="KAK3278204.1"/>
    </source>
</evidence>
<name>A0AAE0GH89_9CHLO</name>
<dbReference type="InterPro" id="IPR012677">
    <property type="entry name" value="Nucleotide-bd_a/b_plait_sf"/>
</dbReference>
<proteinExistence type="predicted"/>
<keyword evidence="5" id="KW-1185">Reference proteome</keyword>
<evidence type="ECO:0000313" key="5">
    <source>
        <dbReference type="Proteomes" id="UP001190700"/>
    </source>
</evidence>
<organism evidence="4 5">
    <name type="scientific">Cymbomonas tetramitiformis</name>
    <dbReference type="NCBI Taxonomy" id="36881"/>
    <lineage>
        <taxon>Eukaryota</taxon>
        <taxon>Viridiplantae</taxon>
        <taxon>Chlorophyta</taxon>
        <taxon>Pyramimonadophyceae</taxon>
        <taxon>Pyramimonadales</taxon>
        <taxon>Pyramimonadaceae</taxon>
        <taxon>Cymbomonas</taxon>
    </lineage>
</organism>
<evidence type="ECO:0000256" key="1">
    <source>
        <dbReference type="PROSITE-ProRule" id="PRU00176"/>
    </source>
</evidence>
<dbReference type="InterPro" id="IPR000504">
    <property type="entry name" value="RRM_dom"/>
</dbReference>
<dbReference type="PANTHER" id="PTHR32343">
    <property type="entry name" value="SERINE/ARGININE-RICH SPLICING FACTOR"/>
    <property type="match status" value="1"/>
</dbReference>
<dbReference type="SUPFAM" id="SSF54928">
    <property type="entry name" value="RNA-binding domain, RBD"/>
    <property type="match status" value="1"/>
</dbReference>
<gene>
    <name evidence="4" type="ORF">CYMTET_13830</name>
</gene>